<evidence type="ECO:0000313" key="1">
    <source>
        <dbReference type="EMBL" id="VHO00223.1"/>
    </source>
</evidence>
<sequence>MRQLCQRLQLDCQLILLPWRRAFENAQQQPMSGVFSTARSEQRETLFRWVGPIASDWGYVFRLKGRTEVNPANLEQAKNFKLAVARGDVYESYFHQHGFEYGRNMVDFATKSEPLPLFMAKRIDLLVGSKRSLRSWLRDNNLPEDSAEPLFQLQDVGDNYLALNLNFSAELAAKMQHELEQMRQQGVLEALIQQYAGQ</sequence>
<organism evidence="1">
    <name type="scientific">Rheinheimera sp. BAL341</name>
    <dbReference type="NCBI Taxonomy" id="1708203"/>
    <lineage>
        <taxon>Bacteria</taxon>
        <taxon>Pseudomonadati</taxon>
        <taxon>Pseudomonadota</taxon>
        <taxon>Gammaproteobacteria</taxon>
        <taxon>Chromatiales</taxon>
        <taxon>Chromatiaceae</taxon>
        <taxon>Rheinheimera</taxon>
    </lineage>
</organism>
<reference evidence="1" key="1">
    <citation type="submission" date="2019-04" db="EMBL/GenBank/DDBJ databases">
        <authorList>
            <person name="Brambilla D."/>
        </authorList>
    </citation>
    <scope>NUCLEOTIDE SEQUENCE</scope>
    <source>
        <strain evidence="1">BAL1</strain>
    </source>
</reference>
<proteinExistence type="predicted"/>
<protein>
    <submittedName>
        <fullName evidence="1">Uncharacterized protein</fullName>
    </submittedName>
</protein>
<name>A0A486XI79_9GAMM</name>
<dbReference type="PANTHER" id="PTHR38834:SF3">
    <property type="entry name" value="SOLUTE-BINDING PROTEIN FAMILY 3_N-TERMINAL DOMAIN-CONTAINING PROTEIN"/>
    <property type="match status" value="1"/>
</dbReference>
<dbReference type="PANTHER" id="PTHR38834">
    <property type="entry name" value="PERIPLASMIC SUBSTRATE BINDING PROTEIN FAMILY 3"/>
    <property type="match status" value="1"/>
</dbReference>
<accession>A0A486XI79</accession>
<dbReference type="EMBL" id="CAAJGR010000013">
    <property type="protein sequence ID" value="VHO00223.1"/>
    <property type="molecule type" value="Genomic_DNA"/>
</dbReference>
<dbReference type="Gene3D" id="3.40.190.10">
    <property type="entry name" value="Periplasmic binding protein-like II"/>
    <property type="match status" value="2"/>
</dbReference>
<gene>
    <name evidence="1" type="ORF">BAL341_114</name>
</gene>
<dbReference type="SUPFAM" id="SSF53850">
    <property type="entry name" value="Periplasmic binding protein-like II"/>
    <property type="match status" value="1"/>
</dbReference>
<dbReference type="AlphaFoldDB" id="A0A486XI79"/>